<dbReference type="Proteomes" id="UP000024635">
    <property type="component" value="Unassembled WGS sequence"/>
</dbReference>
<sequence length="99" mass="11006">MVAAYGDDIKVFGSYNEIERENVVGDLNISLGRLLQWAAVNDIDVNLEKSFHISLCKQGYPTSDTNIYSHSGVTSAKKDCIRDFGFSNMKPLALEFTLV</sequence>
<keyword evidence="2" id="KW-1185">Reference proteome</keyword>
<comment type="caution">
    <text evidence="1">The sequence shown here is derived from an EMBL/GenBank/DDBJ whole genome shotgun (WGS) entry which is preliminary data.</text>
</comment>
<reference evidence="2" key="1">
    <citation type="journal article" date="2015" name="Nat. Genet.">
        <title>The genome and transcriptome of the zoonotic hookworm Ancylostoma ceylanicum identify infection-specific gene families.</title>
        <authorList>
            <person name="Schwarz E.M."/>
            <person name="Hu Y."/>
            <person name="Antoshechkin I."/>
            <person name="Miller M.M."/>
            <person name="Sternberg P.W."/>
            <person name="Aroian R.V."/>
        </authorList>
    </citation>
    <scope>NUCLEOTIDE SEQUENCE</scope>
    <source>
        <strain evidence="2">HY135</strain>
    </source>
</reference>
<evidence type="ECO:0000313" key="2">
    <source>
        <dbReference type="Proteomes" id="UP000024635"/>
    </source>
</evidence>
<gene>
    <name evidence="1" type="primary">Acey_s0400.g764</name>
    <name evidence="1" type="ORF">Y032_0400g764</name>
</gene>
<accession>A0A016RR57</accession>
<dbReference type="OrthoDB" id="10592595at2759"/>
<name>A0A016RR57_9BILA</name>
<dbReference type="EMBL" id="JARK01001736">
    <property type="protein sequence ID" value="EYB80791.1"/>
    <property type="molecule type" value="Genomic_DNA"/>
</dbReference>
<evidence type="ECO:0000313" key="1">
    <source>
        <dbReference type="EMBL" id="EYB80791.1"/>
    </source>
</evidence>
<organism evidence="1 2">
    <name type="scientific">Ancylostoma ceylanicum</name>
    <dbReference type="NCBI Taxonomy" id="53326"/>
    <lineage>
        <taxon>Eukaryota</taxon>
        <taxon>Metazoa</taxon>
        <taxon>Ecdysozoa</taxon>
        <taxon>Nematoda</taxon>
        <taxon>Chromadorea</taxon>
        <taxon>Rhabditida</taxon>
        <taxon>Rhabditina</taxon>
        <taxon>Rhabditomorpha</taxon>
        <taxon>Strongyloidea</taxon>
        <taxon>Ancylostomatidae</taxon>
        <taxon>Ancylostomatinae</taxon>
        <taxon>Ancylostoma</taxon>
    </lineage>
</organism>
<dbReference type="AlphaFoldDB" id="A0A016RR57"/>
<protein>
    <submittedName>
        <fullName evidence="1">Uncharacterized protein</fullName>
    </submittedName>
</protein>
<proteinExistence type="predicted"/>